<evidence type="ECO:0000313" key="1">
    <source>
        <dbReference type="EMBL" id="KAE9283230.1"/>
    </source>
</evidence>
<dbReference type="Proteomes" id="UP000486351">
    <property type="component" value="Unassembled WGS sequence"/>
</dbReference>
<accession>A0A6G0QEA4</accession>
<name>A0A6G0QEA4_9STRA</name>
<reference evidence="1 2" key="1">
    <citation type="submission" date="2018-09" db="EMBL/GenBank/DDBJ databases">
        <title>Genomic investigation of the strawberry pathogen Phytophthora fragariae indicates pathogenicity is determined by transcriptional variation in three key races.</title>
        <authorList>
            <person name="Adams T.M."/>
            <person name="Armitage A.D."/>
            <person name="Sobczyk M.K."/>
            <person name="Bates H.J."/>
            <person name="Dunwell J.M."/>
            <person name="Nellist C.F."/>
            <person name="Harrison R.J."/>
        </authorList>
    </citation>
    <scope>NUCLEOTIDE SEQUENCE [LARGE SCALE GENOMIC DNA]</scope>
    <source>
        <strain evidence="1 2">NOV-77</strain>
    </source>
</reference>
<sequence length="486" mass="53710">MRQRLRPGAARLPAVVVGPETPALQHAVRVELVQASGHREAVVGFPHASRSCEEAATCAPMRARRLPLVTHGRPLGPVSVLDVQLHVPQDRAVIQPLVVVRHAELQRGRLGAGVRARRRGRELEAERAEVALDVDPKRTDVTITALRWRVGRRPELRVEQQLAQLLVAPLPRAAVDPVARVGDLPELRARDAPDGRVLRVQHLPSVRDLERCVQLRQWQQAQSAARHRRVEALRRGVVRQLQEVAEAAREMAVEALELLLEGAEVAESVLYPGVEIRLHRLHHLPRGEARLQQRRRVVLELLECWGELDAAAHVIEAIADPQVGIRSAHRQRGDRRAIQVQLEVFGLEHAASVALDRHGAALVGVRRHAGPAQEVGHERVLSLDAVLGAAENLEVVGIGRGTGAVISRQLHARSRQPLQCEEQRADGGVEELGAQWAPLEDAHPQRDRVRRAVGGVPDNERCTLVEPLAHADVVVRHAESHQRVPQ</sequence>
<gene>
    <name evidence="1" type="ORF">PF008_g27457</name>
</gene>
<dbReference type="EMBL" id="QXFY01003649">
    <property type="protein sequence ID" value="KAE9283230.1"/>
    <property type="molecule type" value="Genomic_DNA"/>
</dbReference>
<organism evidence="1 2">
    <name type="scientific">Phytophthora fragariae</name>
    <dbReference type="NCBI Taxonomy" id="53985"/>
    <lineage>
        <taxon>Eukaryota</taxon>
        <taxon>Sar</taxon>
        <taxon>Stramenopiles</taxon>
        <taxon>Oomycota</taxon>
        <taxon>Peronosporomycetes</taxon>
        <taxon>Peronosporales</taxon>
        <taxon>Peronosporaceae</taxon>
        <taxon>Phytophthora</taxon>
    </lineage>
</organism>
<evidence type="ECO:0000313" key="2">
    <source>
        <dbReference type="Proteomes" id="UP000486351"/>
    </source>
</evidence>
<protein>
    <submittedName>
        <fullName evidence="1">Uncharacterized protein</fullName>
    </submittedName>
</protein>
<dbReference type="AlphaFoldDB" id="A0A6G0QEA4"/>
<proteinExistence type="predicted"/>
<comment type="caution">
    <text evidence="1">The sequence shown here is derived from an EMBL/GenBank/DDBJ whole genome shotgun (WGS) entry which is preliminary data.</text>
</comment>